<evidence type="ECO:0000313" key="2">
    <source>
        <dbReference type="EMBL" id="CAD8904076.1"/>
    </source>
</evidence>
<dbReference type="AlphaFoldDB" id="A0A7S1G2Q2"/>
<dbReference type="EMBL" id="HBFR01042786">
    <property type="protein sequence ID" value="CAD8904076.1"/>
    <property type="molecule type" value="Transcribed_RNA"/>
</dbReference>
<dbReference type="InterPro" id="IPR036034">
    <property type="entry name" value="PDZ_sf"/>
</dbReference>
<organism evidence="2">
    <name type="scientific">Corethron hystrix</name>
    <dbReference type="NCBI Taxonomy" id="216773"/>
    <lineage>
        <taxon>Eukaryota</taxon>
        <taxon>Sar</taxon>
        <taxon>Stramenopiles</taxon>
        <taxon>Ochrophyta</taxon>
        <taxon>Bacillariophyta</taxon>
        <taxon>Coscinodiscophyceae</taxon>
        <taxon>Corethrophycidae</taxon>
        <taxon>Corethrales</taxon>
        <taxon>Corethraceae</taxon>
        <taxon>Corethron</taxon>
    </lineage>
</organism>
<dbReference type="SUPFAM" id="SSF50156">
    <property type="entry name" value="PDZ domain-like"/>
    <property type="match status" value="1"/>
</dbReference>
<reference evidence="2" key="1">
    <citation type="submission" date="2021-01" db="EMBL/GenBank/DDBJ databases">
        <authorList>
            <person name="Corre E."/>
            <person name="Pelletier E."/>
            <person name="Niang G."/>
            <person name="Scheremetjew M."/>
            <person name="Finn R."/>
            <person name="Kale V."/>
            <person name="Holt S."/>
            <person name="Cochrane G."/>
            <person name="Meng A."/>
            <person name="Brown T."/>
            <person name="Cohen L."/>
        </authorList>
    </citation>
    <scope>NUCLEOTIDE SEQUENCE</scope>
    <source>
        <strain evidence="2">308</strain>
    </source>
</reference>
<keyword evidence="1" id="KW-0732">Signal</keyword>
<feature type="chain" id="PRO_5030515441" description="PDZ domain-containing protein" evidence="1">
    <location>
        <begin position="22"/>
        <end position="265"/>
    </location>
</feature>
<protein>
    <recommendedName>
        <fullName evidence="3">PDZ domain-containing protein</fullName>
    </recommendedName>
</protein>
<gene>
    <name evidence="2" type="ORF">CHYS00102_LOCUS31296</name>
</gene>
<evidence type="ECO:0000256" key="1">
    <source>
        <dbReference type="SAM" id="SignalP"/>
    </source>
</evidence>
<proteinExistence type="predicted"/>
<accession>A0A7S1G2Q2</accession>
<name>A0A7S1G2Q2_9STRA</name>
<evidence type="ECO:0008006" key="3">
    <source>
        <dbReference type="Google" id="ProtNLM"/>
    </source>
</evidence>
<sequence length="265" mass="28808">MNNMLLIKLLLWGYCSSMVYGFVPTRTFSKGLARFDSSERMQLAGSDTVDISEFPEPVVYTITSRPPLGVILAEFRSETVPFLSPTVVDDIIEGQNGAKAGVREGDVLIALGDVSMLSRGIGFNEIVENLESEFAANGEVQATFYRGSAFGRTDGFNQIVDAIVNGDNLGEAVENAEDVGGEVGGLFIDDLGLEEDYDKISVSKLFSSFVSETASAIKTGLSDSPKETERKKKGGFLGMFSQETIQMEDNPNMFANKVDENTERD</sequence>
<feature type="signal peptide" evidence="1">
    <location>
        <begin position="1"/>
        <end position="21"/>
    </location>
</feature>